<dbReference type="InterPro" id="IPR012416">
    <property type="entry name" value="CBP60"/>
</dbReference>
<dbReference type="InterPro" id="IPR046829">
    <property type="entry name" value="Calmod_bind_C"/>
</dbReference>
<dbReference type="GO" id="GO:0005634">
    <property type="term" value="C:nucleus"/>
    <property type="evidence" value="ECO:0007669"/>
    <property type="project" value="TreeGrafter"/>
</dbReference>
<evidence type="ECO:0000313" key="4">
    <source>
        <dbReference type="Proteomes" id="UP001359559"/>
    </source>
</evidence>
<dbReference type="PANTHER" id="PTHR31713:SF51">
    <property type="entry name" value="CALMODULIN-BINDING PROTEIN 60 E"/>
    <property type="match status" value="1"/>
</dbReference>
<evidence type="ECO:0000259" key="2">
    <source>
        <dbReference type="Pfam" id="PF20452"/>
    </source>
</evidence>
<dbReference type="GO" id="GO:0043565">
    <property type="term" value="F:sequence-specific DNA binding"/>
    <property type="evidence" value="ECO:0007669"/>
    <property type="project" value="TreeGrafter"/>
</dbReference>
<keyword evidence="1" id="KW-0732">Signal</keyword>
<feature type="signal peptide" evidence="1">
    <location>
        <begin position="1"/>
        <end position="20"/>
    </location>
</feature>
<protein>
    <recommendedName>
        <fullName evidence="2">Calmodulin binding protein C-terminal domain-containing protein</fullName>
    </recommendedName>
</protein>
<dbReference type="PANTHER" id="PTHR31713">
    <property type="entry name" value="OS02G0177800 PROTEIN"/>
    <property type="match status" value="1"/>
</dbReference>
<feature type="domain" description="Calmodulin binding protein C-terminal" evidence="2">
    <location>
        <begin position="22"/>
        <end position="83"/>
    </location>
</feature>
<dbReference type="Proteomes" id="UP001359559">
    <property type="component" value="Unassembled WGS sequence"/>
</dbReference>
<gene>
    <name evidence="3" type="ORF">RJT34_32737</name>
</gene>
<name>A0AAN9I9T2_CLITE</name>
<evidence type="ECO:0000313" key="3">
    <source>
        <dbReference type="EMBL" id="KAK7265121.1"/>
    </source>
</evidence>
<proteinExistence type="predicted"/>
<reference evidence="3 4" key="1">
    <citation type="submission" date="2024-01" db="EMBL/GenBank/DDBJ databases">
        <title>The genomes of 5 underutilized Papilionoideae crops provide insights into root nodulation and disease resistance.</title>
        <authorList>
            <person name="Yuan L."/>
        </authorList>
    </citation>
    <scope>NUCLEOTIDE SEQUENCE [LARGE SCALE GENOMIC DNA]</scope>
    <source>
        <strain evidence="3">LY-2023</strain>
        <tissue evidence="3">Leaf</tissue>
    </source>
</reference>
<dbReference type="AlphaFoldDB" id="A0AAN9I9T2"/>
<sequence>MMSGKLFVILWSNAKTCVLGSKLFVYYTDETNSTGIVFSHMYELRGLIADGDFSLESHTPNQKMSVDSLVKKAYANWNQFVEYDGKVLNSLTNTKKGSTSLTIHHNYAAVEQQHATSKNRLPYVSIQTNQHFQTSNNYTAKAHILLCDLSTTKASVLPSRIRI</sequence>
<dbReference type="GO" id="GO:0080142">
    <property type="term" value="P:regulation of salicylic acid biosynthetic process"/>
    <property type="evidence" value="ECO:0007669"/>
    <property type="project" value="TreeGrafter"/>
</dbReference>
<dbReference type="GO" id="GO:0003700">
    <property type="term" value="F:DNA-binding transcription factor activity"/>
    <property type="evidence" value="ECO:0007669"/>
    <property type="project" value="TreeGrafter"/>
</dbReference>
<dbReference type="GO" id="GO:0005516">
    <property type="term" value="F:calmodulin binding"/>
    <property type="evidence" value="ECO:0007669"/>
    <property type="project" value="InterPro"/>
</dbReference>
<evidence type="ECO:0000256" key="1">
    <source>
        <dbReference type="SAM" id="SignalP"/>
    </source>
</evidence>
<dbReference type="EMBL" id="JAYKXN010000008">
    <property type="protein sequence ID" value="KAK7265121.1"/>
    <property type="molecule type" value="Genomic_DNA"/>
</dbReference>
<feature type="chain" id="PRO_5042914362" description="Calmodulin binding protein C-terminal domain-containing protein" evidence="1">
    <location>
        <begin position="21"/>
        <end position="163"/>
    </location>
</feature>
<accession>A0AAN9I9T2</accession>
<comment type="caution">
    <text evidence="3">The sequence shown here is derived from an EMBL/GenBank/DDBJ whole genome shotgun (WGS) entry which is preliminary data.</text>
</comment>
<organism evidence="3 4">
    <name type="scientific">Clitoria ternatea</name>
    <name type="common">Butterfly pea</name>
    <dbReference type="NCBI Taxonomy" id="43366"/>
    <lineage>
        <taxon>Eukaryota</taxon>
        <taxon>Viridiplantae</taxon>
        <taxon>Streptophyta</taxon>
        <taxon>Embryophyta</taxon>
        <taxon>Tracheophyta</taxon>
        <taxon>Spermatophyta</taxon>
        <taxon>Magnoliopsida</taxon>
        <taxon>eudicotyledons</taxon>
        <taxon>Gunneridae</taxon>
        <taxon>Pentapetalae</taxon>
        <taxon>rosids</taxon>
        <taxon>fabids</taxon>
        <taxon>Fabales</taxon>
        <taxon>Fabaceae</taxon>
        <taxon>Papilionoideae</taxon>
        <taxon>50 kb inversion clade</taxon>
        <taxon>NPAAA clade</taxon>
        <taxon>indigoferoid/millettioid clade</taxon>
        <taxon>Phaseoleae</taxon>
        <taxon>Clitoria</taxon>
    </lineage>
</organism>
<dbReference type="Pfam" id="PF20452">
    <property type="entry name" value="Calmod_bind_C"/>
    <property type="match status" value="1"/>
</dbReference>
<keyword evidence="4" id="KW-1185">Reference proteome</keyword>